<evidence type="ECO:0000313" key="2">
    <source>
        <dbReference type="Proteomes" id="UP000790377"/>
    </source>
</evidence>
<name>A0ACB8ACF7_9AGAM</name>
<dbReference type="EMBL" id="MU267700">
    <property type="protein sequence ID" value="KAH7910777.1"/>
    <property type="molecule type" value="Genomic_DNA"/>
</dbReference>
<proteinExistence type="predicted"/>
<reference evidence="1" key="1">
    <citation type="journal article" date="2021" name="New Phytol.">
        <title>Evolutionary innovations through gain and loss of genes in the ectomycorrhizal Boletales.</title>
        <authorList>
            <person name="Wu G."/>
            <person name="Miyauchi S."/>
            <person name="Morin E."/>
            <person name="Kuo A."/>
            <person name="Drula E."/>
            <person name="Varga T."/>
            <person name="Kohler A."/>
            <person name="Feng B."/>
            <person name="Cao Y."/>
            <person name="Lipzen A."/>
            <person name="Daum C."/>
            <person name="Hundley H."/>
            <person name="Pangilinan J."/>
            <person name="Johnson J."/>
            <person name="Barry K."/>
            <person name="LaButti K."/>
            <person name="Ng V."/>
            <person name="Ahrendt S."/>
            <person name="Min B."/>
            <person name="Choi I.G."/>
            <person name="Park H."/>
            <person name="Plett J.M."/>
            <person name="Magnuson J."/>
            <person name="Spatafora J.W."/>
            <person name="Nagy L.G."/>
            <person name="Henrissat B."/>
            <person name="Grigoriev I.V."/>
            <person name="Yang Z.L."/>
            <person name="Xu J."/>
            <person name="Martin F.M."/>
        </authorList>
    </citation>
    <scope>NUCLEOTIDE SEQUENCE</scope>
    <source>
        <strain evidence="1">ATCC 28755</strain>
    </source>
</reference>
<comment type="caution">
    <text evidence="1">The sequence shown here is derived from an EMBL/GenBank/DDBJ whole genome shotgun (WGS) entry which is preliminary data.</text>
</comment>
<protein>
    <submittedName>
        <fullName evidence="1">Uncharacterized protein</fullName>
    </submittedName>
</protein>
<dbReference type="Proteomes" id="UP000790377">
    <property type="component" value="Unassembled WGS sequence"/>
</dbReference>
<organism evidence="1 2">
    <name type="scientific">Hygrophoropsis aurantiaca</name>
    <dbReference type="NCBI Taxonomy" id="72124"/>
    <lineage>
        <taxon>Eukaryota</taxon>
        <taxon>Fungi</taxon>
        <taxon>Dikarya</taxon>
        <taxon>Basidiomycota</taxon>
        <taxon>Agaricomycotina</taxon>
        <taxon>Agaricomycetes</taxon>
        <taxon>Agaricomycetidae</taxon>
        <taxon>Boletales</taxon>
        <taxon>Coniophorineae</taxon>
        <taxon>Hygrophoropsidaceae</taxon>
        <taxon>Hygrophoropsis</taxon>
    </lineage>
</organism>
<keyword evidence="2" id="KW-1185">Reference proteome</keyword>
<gene>
    <name evidence="1" type="ORF">BJ138DRAFT_1064440</name>
</gene>
<accession>A0ACB8ACF7</accession>
<sequence length="293" mass="32654">MAHPLPDNRPPIDQNLYALDEESSTFFKSQTGISDDSALREHILSVQAKAYAFKPYPCIRAFGFTRLKISKLPAYQGVLTLGRERKDAILLDIGCCFGNDARKAVVDGFPVRNVLTSDLRRELWDFGHELFKSTPETFPAHFIAGDALEPSMLEIIPPLDAVNSLDDPCPDLSTLTSLNPVRGRVSAIHASSFFHLFGEQKQLHLARALAGLLSPLPGSVIFGSHVGRRDEKGPLTEPVFGQEINMFCHCPSSWEEMWNTVFKEGMVSVKGKVKQVNRDGKPFWMLGWSVTRL</sequence>
<evidence type="ECO:0000313" key="1">
    <source>
        <dbReference type="EMBL" id="KAH7910777.1"/>
    </source>
</evidence>